<comment type="subcellular location">
    <subcellularLocation>
        <location evidence="1">Nucleus</location>
    </subcellularLocation>
</comment>
<dbReference type="GO" id="GO:0006383">
    <property type="term" value="P:transcription by RNA polymerase III"/>
    <property type="evidence" value="ECO:0007669"/>
    <property type="project" value="TreeGrafter"/>
</dbReference>
<dbReference type="Gene3D" id="3.30.1360.10">
    <property type="entry name" value="RNA polymerase, RBP11-like subunit"/>
    <property type="match status" value="1"/>
</dbReference>
<evidence type="ECO:0000256" key="1">
    <source>
        <dbReference type="ARBA" id="ARBA00004123"/>
    </source>
</evidence>
<proteinExistence type="inferred from homology"/>
<keyword evidence="3" id="KW-0804">Transcription</keyword>
<evidence type="ECO:0000256" key="2">
    <source>
        <dbReference type="ARBA" id="ARBA00022478"/>
    </source>
</evidence>
<feature type="compositionally biased region" description="Basic and acidic residues" evidence="7">
    <location>
        <begin position="1"/>
        <end position="14"/>
    </location>
</feature>
<dbReference type="AlphaFoldDB" id="A0A9P1IIG2"/>
<organism evidence="9 10">
    <name type="scientific">Caenorhabditis angaria</name>
    <dbReference type="NCBI Taxonomy" id="860376"/>
    <lineage>
        <taxon>Eukaryota</taxon>
        <taxon>Metazoa</taxon>
        <taxon>Ecdysozoa</taxon>
        <taxon>Nematoda</taxon>
        <taxon>Chromadorea</taxon>
        <taxon>Rhabditida</taxon>
        <taxon>Rhabditina</taxon>
        <taxon>Rhabditomorpha</taxon>
        <taxon>Rhabditoidea</taxon>
        <taxon>Rhabditidae</taxon>
        <taxon>Peloderinae</taxon>
        <taxon>Caenorhabditis</taxon>
    </lineage>
</organism>
<dbReference type="InterPro" id="IPR008193">
    <property type="entry name" value="RNA_pol_Rpb11_13-16kDa_CS"/>
</dbReference>
<dbReference type="GO" id="GO:0003677">
    <property type="term" value="F:DNA binding"/>
    <property type="evidence" value="ECO:0007669"/>
    <property type="project" value="InterPro"/>
</dbReference>
<dbReference type="InterPro" id="IPR009025">
    <property type="entry name" value="RBP11-like_dimer"/>
</dbReference>
<dbReference type="EMBL" id="CANHGI010000003">
    <property type="protein sequence ID" value="CAI5445655.1"/>
    <property type="molecule type" value="Genomic_DNA"/>
</dbReference>
<evidence type="ECO:0000256" key="4">
    <source>
        <dbReference type="ARBA" id="ARBA00023242"/>
    </source>
</evidence>
<keyword evidence="4" id="KW-0539">Nucleus</keyword>
<feature type="compositionally biased region" description="Basic and acidic residues" evidence="7">
    <location>
        <begin position="26"/>
        <end position="37"/>
    </location>
</feature>
<dbReference type="InterPro" id="IPR022905">
    <property type="entry name" value="Rpo11-like"/>
</dbReference>
<gene>
    <name evidence="9" type="ORF">CAMP_LOCUS8292</name>
</gene>
<dbReference type="PANTHER" id="PTHR13946:SF28">
    <property type="entry name" value="DNA-DIRECTED RNA POLYMERASES I AND III SUBUNIT RPAC2"/>
    <property type="match status" value="1"/>
</dbReference>
<dbReference type="PROSITE" id="PS01154">
    <property type="entry name" value="RNA_POL_L_13KD"/>
    <property type="match status" value="1"/>
</dbReference>
<evidence type="ECO:0000256" key="5">
    <source>
        <dbReference type="ARBA" id="ARBA00025751"/>
    </source>
</evidence>
<dbReference type="CDD" id="cd07029">
    <property type="entry name" value="RNAP_I_III_AC19"/>
    <property type="match status" value="1"/>
</dbReference>
<dbReference type="InterPro" id="IPR036525">
    <property type="entry name" value="Tubulin/FtsZ_GTPase_sf"/>
</dbReference>
<dbReference type="OrthoDB" id="510325at2759"/>
<feature type="region of interest" description="Disordered" evidence="7">
    <location>
        <begin position="1"/>
        <end position="50"/>
    </location>
</feature>
<dbReference type="SUPFAM" id="SSF52490">
    <property type="entry name" value="Tubulin nucleotide-binding domain-like"/>
    <property type="match status" value="1"/>
</dbReference>
<protein>
    <recommendedName>
        <fullName evidence="6">DNA-directed RNA polymerase I subunit D</fullName>
    </recommendedName>
</protein>
<dbReference type="PANTHER" id="PTHR13946">
    <property type="entry name" value="DNA-DIRECTED RNA POLYMERASE I,II,III"/>
    <property type="match status" value="1"/>
</dbReference>
<dbReference type="Proteomes" id="UP001152747">
    <property type="component" value="Unassembled WGS sequence"/>
</dbReference>
<dbReference type="GO" id="GO:0046983">
    <property type="term" value="F:protein dimerization activity"/>
    <property type="evidence" value="ECO:0007669"/>
    <property type="project" value="InterPro"/>
</dbReference>
<dbReference type="Gene3D" id="3.40.50.1440">
    <property type="entry name" value="Tubulin/FtsZ, GTPase domain"/>
    <property type="match status" value="1"/>
</dbReference>
<evidence type="ECO:0000313" key="10">
    <source>
        <dbReference type="Proteomes" id="UP001152747"/>
    </source>
</evidence>
<evidence type="ECO:0000256" key="6">
    <source>
        <dbReference type="ARBA" id="ARBA00031757"/>
    </source>
</evidence>
<sequence length="169" mass="19174">MPKKSKVSETQKEELMEEAEIAEIPVKNEEPEDVKEILEEDEDEDDSVPKKKKMEILDPVSFQQDPTNLTLILYEEDHTIGNSVKHLLTRMDDVEFCGYNVPHPLEDKILLRVQTKHGVNALQVLMKALEDLESMSGSGSLMTVHVGQCGNQLAQAFWKSMVEEHGINE</sequence>
<evidence type="ECO:0000259" key="8">
    <source>
        <dbReference type="Pfam" id="PF13656"/>
    </source>
</evidence>
<evidence type="ECO:0000256" key="7">
    <source>
        <dbReference type="SAM" id="MobiDB-lite"/>
    </source>
</evidence>
<dbReference type="Pfam" id="PF13656">
    <property type="entry name" value="RNA_pol_L_2"/>
    <property type="match status" value="1"/>
</dbReference>
<dbReference type="InterPro" id="IPR033898">
    <property type="entry name" value="RNAP_AC19"/>
</dbReference>
<dbReference type="InterPro" id="IPR036603">
    <property type="entry name" value="RBP11-like"/>
</dbReference>
<dbReference type="GO" id="GO:0003899">
    <property type="term" value="F:DNA-directed RNA polymerase activity"/>
    <property type="evidence" value="ECO:0007669"/>
    <property type="project" value="InterPro"/>
</dbReference>
<name>A0A9P1IIG2_9PELO</name>
<dbReference type="GO" id="GO:0006362">
    <property type="term" value="P:transcription elongation by RNA polymerase I"/>
    <property type="evidence" value="ECO:0007669"/>
    <property type="project" value="TreeGrafter"/>
</dbReference>
<comment type="similarity">
    <text evidence="5">Belongs to the archaeal Rpo11/eukaryotic RPB11/RPC19 RNA polymerase subunit family.</text>
</comment>
<keyword evidence="2" id="KW-0240">DNA-directed RNA polymerase</keyword>
<accession>A0A9P1IIG2</accession>
<dbReference type="GO" id="GO:0005666">
    <property type="term" value="C:RNA polymerase III complex"/>
    <property type="evidence" value="ECO:0007669"/>
    <property type="project" value="TreeGrafter"/>
</dbReference>
<dbReference type="HAMAP" id="MF_00261">
    <property type="entry name" value="RNApol_arch_Rpo11"/>
    <property type="match status" value="1"/>
</dbReference>
<dbReference type="GO" id="GO:0005736">
    <property type="term" value="C:RNA polymerase I complex"/>
    <property type="evidence" value="ECO:0007669"/>
    <property type="project" value="TreeGrafter"/>
</dbReference>
<dbReference type="SUPFAM" id="SSF55257">
    <property type="entry name" value="RBP11-like subunits of RNA polymerase"/>
    <property type="match status" value="1"/>
</dbReference>
<keyword evidence="10" id="KW-1185">Reference proteome</keyword>
<evidence type="ECO:0000313" key="9">
    <source>
        <dbReference type="EMBL" id="CAI5445655.1"/>
    </source>
</evidence>
<comment type="caution">
    <text evidence="9">The sequence shown here is derived from an EMBL/GenBank/DDBJ whole genome shotgun (WGS) entry which is preliminary data.</text>
</comment>
<reference evidence="9" key="1">
    <citation type="submission" date="2022-11" db="EMBL/GenBank/DDBJ databases">
        <authorList>
            <person name="Kikuchi T."/>
        </authorList>
    </citation>
    <scope>NUCLEOTIDE SEQUENCE</scope>
    <source>
        <strain evidence="9">PS1010</strain>
    </source>
</reference>
<feature type="domain" description="DNA-directed RNA polymerase RBP11-like dimerisation" evidence="8">
    <location>
        <begin position="69"/>
        <end position="136"/>
    </location>
</feature>
<evidence type="ECO:0000256" key="3">
    <source>
        <dbReference type="ARBA" id="ARBA00023163"/>
    </source>
</evidence>